<dbReference type="PANTHER" id="PTHR43547">
    <property type="entry name" value="TWO-COMPONENT HISTIDINE KINASE"/>
    <property type="match status" value="1"/>
</dbReference>
<keyword evidence="2" id="KW-0812">Transmembrane</keyword>
<evidence type="ECO:0000313" key="6">
    <source>
        <dbReference type="Proteomes" id="UP001168528"/>
    </source>
</evidence>
<feature type="transmembrane region" description="Helical" evidence="2">
    <location>
        <begin position="826"/>
        <end position="848"/>
    </location>
</feature>
<keyword evidence="6" id="KW-1185">Reference proteome</keyword>
<feature type="signal peptide" evidence="3">
    <location>
        <begin position="1"/>
        <end position="27"/>
    </location>
</feature>
<comment type="caution">
    <text evidence="5">The sequence shown here is derived from an EMBL/GenBank/DDBJ whole genome shotgun (WGS) entry which is preliminary data.</text>
</comment>
<dbReference type="InterPro" id="IPR015943">
    <property type="entry name" value="WD40/YVTN_repeat-like_dom_sf"/>
</dbReference>
<dbReference type="InterPro" id="IPR011110">
    <property type="entry name" value="Reg_prop"/>
</dbReference>
<dbReference type="CDD" id="cd16917">
    <property type="entry name" value="HATPase_UhpB-NarQ-NarX-like"/>
    <property type="match status" value="1"/>
</dbReference>
<dbReference type="EMBL" id="JAUKPO010000004">
    <property type="protein sequence ID" value="MDO1446508.1"/>
    <property type="molecule type" value="Genomic_DNA"/>
</dbReference>
<evidence type="ECO:0000313" key="5">
    <source>
        <dbReference type="EMBL" id="MDO1446508.1"/>
    </source>
</evidence>
<protein>
    <submittedName>
        <fullName evidence="5">Two-component regulator propeller domain-containing protein</fullName>
    </submittedName>
</protein>
<organism evidence="5 6">
    <name type="scientific">Rhodocytophaga aerolata</name>
    <dbReference type="NCBI Taxonomy" id="455078"/>
    <lineage>
        <taxon>Bacteria</taxon>
        <taxon>Pseudomonadati</taxon>
        <taxon>Bacteroidota</taxon>
        <taxon>Cytophagia</taxon>
        <taxon>Cytophagales</taxon>
        <taxon>Rhodocytophagaceae</taxon>
        <taxon>Rhodocytophaga</taxon>
    </lineage>
</organism>
<keyword evidence="2" id="KW-1133">Transmembrane helix</keyword>
<dbReference type="Pfam" id="PF07495">
    <property type="entry name" value="Y_Y_Y"/>
    <property type="match status" value="1"/>
</dbReference>
<dbReference type="InterPro" id="IPR003594">
    <property type="entry name" value="HATPase_dom"/>
</dbReference>
<sequence length="1084" mass="122807">MVCLSWIKLFLICFLLLICSVTGFAQADTFTRIINFKHISLDKGLSNTSVYDIEQTNDGFLWIGTQNGLNRYDGYSIKVFNVVPGKPHTLSNNWVKALCEDKEGNLWVGTNNGLNKYHAETATFSSYYNDPAIAHSLADNTIWCLFKDRDGYLWIGTNKGLSRYDETTNQFNNYFIPSADATSSVAVDGITEDTQGNLWVGTWGKGVYLFNKRTGTFQSFAEATTIPQTTGEFVKALTFDSQGTLWIGTQQNGLHSYDPASKNYTIYTSDKTKPYSLSNNSVLSIMEDSSGDLWIGTHAGGLNYFNRTDHTFRHYQTDFLQTHSLQGQWVTSIFEDNGGNIWLGHDQGLSHFNPQGPKFAHFKNNPFKTNSVAKSNIGVMYETNDAMLWIGTWGAGLSRYDRVKNQFTHFRPQANTPGSIADKRVWGLCEDLDGNLWVATSNGLDRFNRQTSSFTHFNDLQKDNKAAQIPYTELTSVAVDNQNRLWIGTWGGGFYMHDQNKHTTQQFLHSEQDTNSLANDWIRHIFVDTRQNVWIATSDGGLDRLQMDKNGKATYTHLRYKANDLSTIGSDTPQIVFEDSKGRIWVGTQGGGLCLYNADKGNFQRIFLGESLTHSTSVYGILEDETNNLWISTNKGIIHYNTFTGRSKSYDVSDGLQGTSFLSGHCKARDGAMFFGGNNGFTMFYPVQIKESNFKPSVLLSDLHIFNERLEVGKPHKNTRKGQKPVLEKPLYLTDQINLTYKDYAFSIDFVALDFASPAKNRYAYILENFEEEWNYTNASKRYATYTNLRPGNYILKVKGTNSDGVWNEQVTFLKIVVSPPFWQTWWFRAIMLLLFGVLFFIIHRIWLRVKTENLLMMERVKVQEAEAIRKRVAMDFHDEMGNQLASITALINLITLRHGKKDFHIEDLLSKLSQHAQTLYYGTKDFIWSIDPQSDKVEVILLNIKDFGDELFDRTDIAFYFFKDLHDPALSFAGGNSRHITLICKEILTNIVKHAHCKTVHVVATSTEGLLSIAIKDNGCGYEPDKLKKKGNGLENMQARAKKINGSITVHSKPGLGTEVILQVSISPANHLQQQKNTYTLTN</sequence>
<dbReference type="Gene3D" id="3.30.565.10">
    <property type="entry name" value="Histidine kinase-like ATPase, C-terminal domain"/>
    <property type="match status" value="1"/>
</dbReference>
<keyword evidence="3" id="KW-0732">Signal</keyword>
<feature type="domain" description="Histidine kinase" evidence="4">
    <location>
        <begin position="976"/>
        <end position="1069"/>
    </location>
</feature>
<dbReference type="Gene3D" id="2.130.10.10">
    <property type="entry name" value="YVTN repeat-like/Quinoprotein amine dehydrogenase"/>
    <property type="match status" value="4"/>
</dbReference>
<dbReference type="InterPro" id="IPR013783">
    <property type="entry name" value="Ig-like_fold"/>
</dbReference>
<dbReference type="Pfam" id="PF07494">
    <property type="entry name" value="Reg_prop"/>
    <property type="match status" value="7"/>
</dbReference>
<dbReference type="InterPro" id="IPR036890">
    <property type="entry name" value="HATPase_C_sf"/>
</dbReference>
<evidence type="ECO:0000256" key="2">
    <source>
        <dbReference type="SAM" id="Phobius"/>
    </source>
</evidence>
<dbReference type="InterPro" id="IPR011123">
    <property type="entry name" value="Y_Y_Y"/>
</dbReference>
<name>A0ABT8R338_9BACT</name>
<dbReference type="SUPFAM" id="SSF55874">
    <property type="entry name" value="ATPase domain of HSP90 chaperone/DNA topoisomerase II/histidine kinase"/>
    <property type="match status" value="1"/>
</dbReference>
<evidence type="ECO:0000259" key="4">
    <source>
        <dbReference type="PROSITE" id="PS50109"/>
    </source>
</evidence>
<reference evidence="5" key="1">
    <citation type="submission" date="2023-07" db="EMBL/GenBank/DDBJ databases">
        <title>The genome sequence of Rhodocytophaga aerolata KACC 12507.</title>
        <authorList>
            <person name="Zhang X."/>
        </authorList>
    </citation>
    <scope>NUCLEOTIDE SEQUENCE</scope>
    <source>
        <strain evidence="5">KACC 12507</strain>
    </source>
</reference>
<dbReference type="InterPro" id="IPR005467">
    <property type="entry name" value="His_kinase_dom"/>
</dbReference>
<evidence type="ECO:0000256" key="3">
    <source>
        <dbReference type="SAM" id="SignalP"/>
    </source>
</evidence>
<feature type="chain" id="PRO_5045841780" evidence="3">
    <location>
        <begin position="28"/>
        <end position="1084"/>
    </location>
</feature>
<accession>A0ABT8R338</accession>
<keyword evidence="1" id="KW-0597">Phosphoprotein</keyword>
<dbReference type="SMART" id="SM00387">
    <property type="entry name" value="HATPase_c"/>
    <property type="match status" value="1"/>
</dbReference>
<keyword evidence="2" id="KW-0472">Membrane</keyword>
<dbReference type="PANTHER" id="PTHR43547:SF2">
    <property type="entry name" value="HYBRID SIGNAL TRANSDUCTION HISTIDINE KINASE C"/>
    <property type="match status" value="1"/>
</dbReference>
<dbReference type="Proteomes" id="UP001168528">
    <property type="component" value="Unassembled WGS sequence"/>
</dbReference>
<dbReference type="PROSITE" id="PS50109">
    <property type="entry name" value="HIS_KIN"/>
    <property type="match status" value="1"/>
</dbReference>
<dbReference type="RefSeq" id="WP_302037312.1">
    <property type="nucleotide sequence ID" value="NZ_JAUKPO010000004.1"/>
</dbReference>
<proteinExistence type="predicted"/>
<dbReference type="Pfam" id="PF02518">
    <property type="entry name" value="HATPase_c"/>
    <property type="match status" value="1"/>
</dbReference>
<evidence type="ECO:0000256" key="1">
    <source>
        <dbReference type="ARBA" id="ARBA00022553"/>
    </source>
</evidence>
<gene>
    <name evidence="5" type="ORF">Q0590_09625</name>
</gene>
<dbReference type="Gene3D" id="2.60.40.10">
    <property type="entry name" value="Immunoglobulins"/>
    <property type="match status" value="1"/>
</dbReference>
<dbReference type="SUPFAM" id="SSF63829">
    <property type="entry name" value="Calcium-dependent phosphotriesterase"/>
    <property type="match status" value="3"/>
</dbReference>